<dbReference type="GO" id="GO:0140359">
    <property type="term" value="F:ABC-type transporter activity"/>
    <property type="evidence" value="ECO:0007669"/>
    <property type="project" value="InterPro"/>
</dbReference>
<feature type="transmembrane region" description="Helical" evidence="6">
    <location>
        <begin position="56"/>
        <end position="74"/>
    </location>
</feature>
<name>A0A9J6ZMY6_9BACT</name>
<comment type="subcellular location">
    <subcellularLocation>
        <location evidence="1">Cell membrane</location>
        <topology evidence="1">Multi-pass membrane protein</topology>
    </subcellularLocation>
</comment>
<organism evidence="8 9">
    <name type="scientific">Xiashengella succiniciproducens</name>
    <dbReference type="NCBI Taxonomy" id="2949635"/>
    <lineage>
        <taxon>Bacteria</taxon>
        <taxon>Pseudomonadati</taxon>
        <taxon>Bacteroidota</taxon>
        <taxon>Bacteroidia</taxon>
        <taxon>Marinilabiliales</taxon>
        <taxon>Marinilabiliaceae</taxon>
        <taxon>Xiashengella</taxon>
    </lineage>
</organism>
<keyword evidence="3 6" id="KW-0812">Transmembrane</keyword>
<gene>
    <name evidence="8" type="primary">gldF</name>
    <name evidence="8" type="ORF">M9189_10300</name>
</gene>
<reference evidence="8" key="1">
    <citation type="submission" date="2022-05" db="EMBL/GenBank/DDBJ databases">
        <authorList>
            <person name="Sun X."/>
        </authorList>
    </citation>
    <scope>NUCLEOTIDE SEQUENCE</scope>
    <source>
        <strain evidence="8">Ai-910</strain>
    </source>
</reference>
<feature type="transmembrane region" description="Helical" evidence="6">
    <location>
        <begin position="139"/>
        <end position="158"/>
    </location>
</feature>
<dbReference type="InterPro" id="IPR013525">
    <property type="entry name" value="ABC2_TM"/>
</dbReference>
<evidence type="ECO:0000313" key="9">
    <source>
        <dbReference type="Proteomes" id="UP001056426"/>
    </source>
</evidence>
<evidence type="ECO:0000256" key="6">
    <source>
        <dbReference type="SAM" id="Phobius"/>
    </source>
</evidence>
<dbReference type="Pfam" id="PF12698">
    <property type="entry name" value="ABC2_membrane_3"/>
    <property type="match status" value="1"/>
</dbReference>
<keyword evidence="2" id="KW-1003">Cell membrane</keyword>
<feature type="transmembrane region" description="Helical" evidence="6">
    <location>
        <begin position="12"/>
        <end position="36"/>
    </location>
</feature>
<proteinExistence type="predicted"/>
<evidence type="ECO:0000313" key="8">
    <source>
        <dbReference type="EMBL" id="URW79244.1"/>
    </source>
</evidence>
<accession>A0A9J6ZMY6</accession>
<keyword evidence="5 6" id="KW-0472">Membrane</keyword>
<feature type="transmembrane region" description="Helical" evidence="6">
    <location>
        <begin position="220"/>
        <end position="238"/>
    </location>
</feature>
<dbReference type="PANTHER" id="PTHR30294">
    <property type="entry name" value="MEMBRANE COMPONENT OF ABC TRANSPORTER YHHJ-RELATED"/>
    <property type="match status" value="1"/>
</dbReference>
<evidence type="ECO:0000256" key="3">
    <source>
        <dbReference type="ARBA" id="ARBA00022692"/>
    </source>
</evidence>
<feature type="transmembrane region" description="Helical" evidence="6">
    <location>
        <begin position="165"/>
        <end position="188"/>
    </location>
</feature>
<feature type="domain" description="ABC-2 type transporter transmembrane" evidence="7">
    <location>
        <begin position="56"/>
        <end position="178"/>
    </location>
</feature>
<dbReference type="PANTHER" id="PTHR30294:SF29">
    <property type="entry name" value="MULTIDRUG ABC TRANSPORTER PERMEASE YBHS-RELATED"/>
    <property type="match status" value="1"/>
</dbReference>
<evidence type="ECO:0000256" key="1">
    <source>
        <dbReference type="ARBA" id="ARBA00004651"/>
    </source>
</evidence>
<dbReference type="InterPro" id="IPR051449">
    <property type="entry name" value="ABC-2_transporter_component"/>
</dbReference>
<dbReference type="NCBIfam" id="TIGR03518">
    <property type="entry name" value="ABC_perm_GldF"/>
    <property type="match status" value="1"/>
</dbReference>
<evidence type="ECO:0000256" key="4">
    <source>
        <dbReference type="ARBA" id="ARBA00022989"/>
    </source>
</evidence>
<sequence>MLALWKKEIMSFFGSMTGYLVAGVFLVATSLFLWFIPGNMNIPMGGYATLEPLFWIAPWIYLFLVPATTMRLFAEEKRNRTIELLLTHPVSEWHIVLSKYFAGLTLVVLSLVPTLVFYYSVNQLASPAGNLDHGAIWGSYLGLVLLAAIYVAIGVFTSSLGKNQIIAFVLAVVLCYFFYDGFAAAASLPGLKGAGSLLAYLGIAEHYDSISRGVLDSRDLLYFISVSVIFLWLTRTVLNRR</sequence>
<dbReference type="Proteomes" id="UP001056426">
    <property type="component" value="Chromosome"/>
</dbReference>
<protein>
    <submittedName>
        <fullName evidence="8">Gliding motility-associated ABC transporter permease subunit GldF</fullName>
    </submittedName>
</protein>
<dbReference type="KEGG" id="alkq:M9189_10300"/>
<keyword evidence="4 6" id="KW-1133">Transmembrane helix</keyword>
<dbReference type="EMBL" id="CP098400">
    <property type="protein sequence ID" value="URW79244.1"/>
    <property type="molecule type" value="Genomic_DNA"/>
</dbReference>
<dbReference type="GO" id="GO:0005886">
    <property type="term" value="C:plasma membrane"/>
    <property type="evidence" value="ECO:0007669"/>
    <property type="project" value="UniProtKB-SubCell"/>
</dbReference>
<keyword evidence="9" id="KW-1185">Reference proteome</keyword>
<evidence type="ECO:0000256" key="5">
    <source>
        <dbReference type="ARBA" id="ARBA00023136"/>
    </source>
</evidence>
<reference evidence="8" key="2">
    <citation type="submission" date="2022-06" db="EMBL/GenBank/DDBJ databases">
        <title>Xiashengella guii gen. nov. sp. nov., a bacterium isolated form anaerobic digestion tank.</title>
        <authorList>
            <person name="Huang H."/>
        </authorList>
    </citation>
    <scope>NUCLEOTIDE SEQUENCE</scope>
    <source>
        <strain evidence="8">Ai-910</strain>
    </source>
</reference>
<dbReference type="AlphaFoldDB" id="A0A9J6ZMY6"/>
<evidence type="ECO:0000259" key="7">
    <source>
        <dbReference type="Pfam" id="PF12698"/>
    </source>
</evidence>
<evidence type="ECO:0000256" key="2">
    <source>
        <dbReference type="ARBA" id="ARBA00022475"/>
    </source>
</evidence>
<feature type="transmembrane region" description="Helical" evidence="6">
    <location>
        <begin position="95"/>
        <end position="119"/>
    </location>
</feature>
<dbReference type="InterPro" id="IPR019860">
    <property type="entry name" value="Motility-assoc_ABC_perm_GldF"/>
</dbReference>
<dbReference type="RefSeq" id="WP_250722981.1">
    <property type="nucleotide sequence ID" value="NZ_CP098400.1"/>
</dbReference>